<comment type="caution">
    <text evidence="2">The sequence shown here is derived from an EMBL/GenBank/DDBJ whole genome shotgun (WGS) entry which is preliminary data.</text>
</comment>
<evidence type="ECO:0000256" key="1">
    <source>
        <dbReference type="SAM" id="MobiDB-lite"/>
    </source>
</evidence>
<dbReference type="Proteomes" id="UP000007129">
    <property type="component" value="Unassembled WGS sequence"/>
</dbReference>
<gene>
    <name evidence="2" type="ORF">MPH_05650</name>
</gene>
<feature type="compositionally biased region" description="Polar residues" evidence="1">
    <location>
        <begin position="113"/>
        <end position="144"/>
    </location>
</feature>
<dbReference type="VEuPathDB" id="FungiDB:MPH_05650"/>
<organism evidence="2 3">
    <name type="scientific">Macrophomina phaseolina (strain MS6)</name>
    <name type="common">Charcoal rot fungus</name>
    <dbReference type="NCBI Taxonomy" id="1126212"/>
    <lineage>
        <taxon>Eukaryota</taxon>
        <taxon>Fungi</taxon>
        <taxon>Dikarya</taxon>
        <taxon>Ascomycota</taxon>
        <taxon>Pezizomycotina</taxon>
        <taxon>Dothideomycetes</taxon>
        <taxon>Dothideomycetes incertae sedis</taxon>
        <taxon>Botryosphaeriales</taxon>
        <taxon>Botryosphaeriaceae</taxon>
        <taxon>Macrophomina</taxon>
    </lineage>
</organism>
<dbReference type="AlphaFoldDB" id="K2R472"/>
<accession>K2R472</accession>
<name>K2R472_MACPH</name>
<proteinExistence type="predicted"/>
<dbReference type="HOGENOM" id="CLU_1796833_0_0_1"/>
<evidence type="ECO:0000313" key="2">
    <source>
        <dbReference type="EMBL" id="EKG17136.1"/>
    </source>
</evidence>
<dbReference type="EMBL" id="AHHD01000255">
    <property type="protein sequence ID" value="EKG17136.1"/>
    <property type="molecule type" value="Genomic_DNA"/>
</dbReference>
<dbReference type="InParanoid" id="K2R472"/>
<reference evidence="2 3" key="1">
    <citation type="journal article" date="2012" name="BMC Genomics">
        <title>Tools to kill: Genome of one of the most destructive plant pathogenic fungi Macrophomina phaseolina.</title>
        <authorList>
            <person name="Islam M.S."/>
            <person name="Haque M.S."/>
            <person name="Islam M.M."/>
            <person name="Emdad E.M."/>
            <person name="Halim A."/>
            <person name="Hossen Q.M.M."/>
            <person name="Hossain M.Z."/>
            <person name="Ahmed B."/>
            <person name="Rahim S."/>
            <person name="Rahman M.S."/>
            <person name="Alam M.M."/>
            <person name="Hou S."/>
            <person name="Wan X."/>
            <person name="Saito J.A."/>
            <person name="Alam M."/>
        </authorList>
    </citation>
    <scope>NUCLEOTIDE SEQUENCE [LARGE SCALE GENOMIC DNA]</scope>
    <source>
        <strain evidence="2 3">MS6</strain>
    </source>
</reference>
<sequence>MDATNTSLMLLDRSLGPLPLSRRDGIDMCDVHRINVFERAAFGLYHKEVDDKHQAKAATGENKSKEVINISGDECREEADKEVHQPVLGGGIHVSFLNFPSMRKGFTHGSGGQADSRSSVASRIEFPNNSPGKRSPSNSEGYDK</sequence>
<protein>
    <submittedName>
        <fullName evidence="2">Uncharacterized protein</fullName>
    </submittedName>
</protein>
<feature type="region of interest" description="Disordered" evidence="1">
    <location>
        <begin position="105"/>
        <end position="144"/>
    </location>
</feature>
<evidence type="ECO:0000313" key="3">
    <source>
        <dbReference type="Proteomes" id="UP000007129"/>
    </source>
</evidence>